<sequence>MSDEIRPITALDLAAEWQRAEVGPRPSTKVIRAEDLCIDPAYQRDLSTKSIRLIRKLVEEWDWRRFKVPVVTRVDDQWHVIDGQHTAIAAVTHGGIAELEVLVVEAGDRSDRAGAFIGHNKDRVQITNSQLFFAAAAAGDEDVLTALQICERAGACILRNPSPGRPFRPGELIAIAALMQLVKRRTTVKARTVIETLVRVRAAPITADLIKAVDMVLHDRNYGEVDPEEIVAAFERYGAVLTAKSVELALAKAIPRARAMGVVLYQHTRKRKAVRPAESPGGHEAAGAVLG</sequence>
<accession>A0ABW0P7A7</accession>
<dbReference type="RefSeq" id="WP_066735583.1">
    <property type="nucleotide sequence ID" value="NZ_JBHSLU010000082.1"/>
</dbReference>
<reference evidence="2" key="1">
    <citation type="journal article" date="2019" name="Int. J. Syst. Evol. Microbiol.">
        <title>The Global Catalogue of Microorganisms (GCM) 10K type strain sequencing project: providing services to taxonomists for standard genome sequencing and annotation.</title>
        <authorList>
            <consortium name="The Broad Institute Genomics Platform"/>
            <consortium name="The Broad Institute Genome Sequencing Center for Infectious Disease"/>
            <person name="Wu L."/>
            <person name="Ma J."/>
        </authorList>
    </citation>
    <scope>NUCLEOTIDE SEQUENCE [LARGE SCALE GENOMIC DNA]</scope>
    <source>
        <strain evidence="2">CCUG 43117</strain>
    </source>
</reference>
<dbReference type="Proteomes" id="UP001596060">
    <property type="component" value="Unassembled WGS sequence"/>
</dbReference>
<evidence type="ECO:0000313" key="2">
    <source>
        <dbReference type="Proteomes" id="UP001596060"/>
    </source>
</evidence>
<gene>
    <name evidence="1" type="ORF">ACFPN9_23945</name>
</gene>
<name>A0ABW0P7A7_9HYPH</name>
<keyword evidence="2" id="KW-1185">Reference proteome</keyword>
<proteinExistence type="predicted"/>
<comment type="caution">
    <text evidence="1">The sequence shown here is derived from an EMBL/GenBank/DDBJ whole genome shotgun (WGS) entry which is preliminary data.</text>
</comment>
<protein>
    <submittedName>
        <fullName evidence="1">DUF6551 family protein</fullName>
    </submittedName>
</protein>
<organism evidence="1 2">
    <name type="scientific">Bosea massiliensis</name>
    <dbReference type="NCBI Taxonomy" id="151419"/>
    <lineage>
        <taxon>Bacteria</taxon>
        <taxon>Pseudomonadati</taxon>
        <taxon>Pseudomonadota</taxon>
        <taxon>Alphaproteobacteria</taxon>
        <taxon>Hyphomicrobiales</taxon>
        <taxon>Boseaceae</taxon>
        <taxon>Bosea</taxon>
    </lineage>
</organism>
<dbReference type="EMBL" id="JBHSLU010000082">
    <property type="protein sequence ID" value="MFC5508300.1"/>
    <property type="molecule type" value="Genomic_DNA"/>
</dbReference>
<evidence type="ECO:0000313" key="1">
    <source>
        <dbReference type="EMBL" id="MFC5508300.1"/>
    </source>
</evidence>